<dbReference type="NCBIfam" id="TIGR03552">
    <property type="entry name" value="F420_cofC"/>
    <property type="match status" value="1"/>
</dbReference>
<evidence type="ECO:0000259" key="6">
    <source>
        <dbReference type="Pfam" id="PF12804"/>
    </source>
</evidence>
<feature type="binding site" evidence="5">
    <location>
        <position position="168"/>
    </location>
    <ligand>
        <name>phosphoenolpyruvate</name>
        <dbReference type="ChEBI" id="CHEBI:58702"/>
    </ligand>
</feature>
<dbReference type="GO" id="GO:0043814">
    <property type="term" value="F:phospholactate guanylyltransferase activity"/>
    <property type="evidence" value="ECO:0007669"/>
    <property type="project" value="InterPro"/>
</dbReference>
<protein>
    <recommendedName>
        <fullName evidence="5">Phosphoenolpyruvate guanylyltransferase</fullName>
        <shortName evidence="5">PEP guanylyltransferase</shortName>
        <ecNumber evidence="5">2.7.7.105</ecNumber>
    </recommendedName>
</protein>
<keyword evidence="1 5" id="KW-0808">Transferase</keyword>
<comment type="function">
    <text evidence="5">Guanylyltransferase that catalyzes the activation of phosphoenolpyruvate (PEP) as enolpyruvoyl-2-diphospho-5'-guanosine, via the condensation of PEP with GTP. It is involved in the biosynthesis of coenzyme F420, a hydride carrier cofactor.</text>
</comment>
<keyword evidence="4 5" id="KW-0342">GTP-binding</keyword>
<comment type="similarity">
    <text evidence="5">Belongs to the CofC family.</text>
</comment>
<dbReference type="PANTHER" id="PTHR40392">
    <property type="entry name" value="2-PHOSPHO-L-LACTATE GUANYLYLTRANSFERASE"/>
    <property type="match status" value="1"/>
</dbReference>
<feature type="binding site" evidence="5">
    <location>
        <position position="152"/>
    </location>
    <ligand>
        <name>phosphoenolpyruvate</name>
        <dbReference type="ChEBI" id="CHEBI:58702"/>
    </ligand>
</feature>
<feature type="domain" description="MobA-like NTP transferase" evidence="6">
    <location>
        <begin position="47"/>
        <end position="156"/>
    </location>
</feature>
<dbReference type="EMBL" id="WLVL01000037">
    <property type="protein sequence ID" value="MTB72153.1"/>
    <property type="molecule type" value="Genomic_DNA"/>
</dbReference>
<evidence type="ECO:0000256" key="2">
    <source>
        <dbReference type="ARBA" id="ARBA00022695"/>
    </source>
</evidence>
<dbReference type="UniPathway" id="UPA00071"/>
<dbReference type="GO" id="GO:0005525">
    <property type="term" value="F:GTP binding"/>
    <property type="evidence" value="ECO:0007669"/>
    <property type="project" value="UniProtKB-KW"/>
</dbReference>
<keyword evidence="3 5" id="KW-0547">Nucleotide-binding</keyword>
<comment type="caution">
    <text evidence="7">The sequence shown here is derived from an EMBL/GenBank/DDBJ whole genome shotgun (WGS) entry which is preliminary data.</text>
</comment>
<dbReference type="AlphaFoldDB" id="A0A6I3IHR6"/>
<keyword evidence="2 5" id="KW-0548">Nucleotidyltransferase</keyword>
<keyword evidence="8" id="KW-1185">Reference proteome</keyword>
<dbReference type="InterPro" id="IPR029044">
    <property type="entry name" value="Nucleotide-diphossugar_trans"/>
</dbReference>
<dbReference type="GO" id="GO:0052645">
    <property type="term" value="P:F420-0 metabolic process"/>
    <property type="evidence" value="ECO:0007669"/>
    <property type="project" value="UniProtKB-UniRule"/>
</dbReference>
<reference evidence="7 8" key="1">
    <citation type="submission" date="2019-11" db="EMBL/GenBank/DDBJ databases">
        <title>Whole genome sequencing identifies a novel species of the genus Arsenicicoccus isolated from human blood.</title>
        <authorList>
            <person name="Jeong J.H."/>
            <person name="Kweon O.J."/>
            <person name="Kim H.R."/>
            <person name="Kim T.-H."/>
            <person name="Ha S.-M."/>
            <person name="Lee M.-K."/>
        </authorList>
    </citation>
    <scope>NUCLEOTIDE SEQUENCE [LARGE SCALE GENOMIC DNA]</scope>
    <source>
        <strain evidence="7 8">MKL-02</strain>
    </source>
</reference>
<evidence type="ECO:0000313" key="8">
    <source>
        <dbReference type="Proteomes" id="UP000431092"/>
    </source>
</evidence>
<dbReference type="Proteomes" id="UP000431092">
    <property type="component" value="Unassembled WGS sequence"/>
</dbReference>
<dbReference type="RefSeq" id="WP_154593431.1">
    <property type="nucleotide sequence ID" value="NZ_WLVL01000037.1"/>
</dbReference>
<feature type="binding site" evidence="5">
    <location>
        <position position="171"/>
    </location>
    <ligand>
        <name>phosphoenolpyruvate</name>
        <dbReference type="ChEBI" id="CHEBI:58702"/>
    </ligand>
</feature>
<sequence>MSGHVCPAHPVSWRFVIPVKDTRRGKSRLQPPDGVPRNLLAMSLALDTINAARHCLGGPAVVVVTSDDAVASHARSWQVPVLADPGAGLDAALRAGASYAEERAAASGLPAPAVAALLGDLPGLHPDDLAAVLRLAEGVERGYVPDHEGTGTVLLTARPGVALDPAFGAGSAGRHGAGAVDLTTLGPVPDRLRLDVDDRASLARVAAMGVGRHTAMVLSLGTPAPSAAEQPQGHR</sequence>
<dbReference type="HAMAP" id="MF_02114">
    <property type="entry name" value="CofC"/>
    <property type="match status" value="1"/>
</dbReference>
<comment type="catalytic activity">
    <reaction evidence="5">
        <text>phosphoenolpyruvate + GTP + H(+) = enolpyruvoyl-2-diphospho-5'-guanosine + diphosphate</text>
        <dbReference type="Rhea" id="RHEA:30519"/>
        <dbReference type="ChEBI" id="CHEBI:15378"/>
        <dbReference type="ChEBI" id="CHEBI:33019"/>
        <dbReference type="ChEBI" id="CHEBI:37565"/>
        <dbReference type="ChEBI" id="CHEBI:58702"/>
        <dbReference type="ChEBI" id="CHEBI:143701"/>
        <dbReference type="EC" id="2.7.7.105"/>
    </reaction>
</comment>
<evidence type="ECO:0000256" key="1">
    <source>
        <dbReference type="ARBA" id="ARBA00022679"/>
    </source>
</evidence>
<accession>A0A6I3IHR6</accession>
<name>A0A6I3IHR6_9MICO</name>
<dbReference type="Pfam" id="PF12804">
    <property type="entry name" value="NTP_transf_3"/>
    <property type="match status" value="1"/>
</dbReference>
<organism evidence="7 8">
    <name type="scientific">Arsenicicoccus cauae</name>
    <dbReference type="NCBI Taxonomy" id="2663847"/>
    <lineage>
        <taxon>Bacteria</taxon>
        <taxon>Bacillati</taxon>
        <taxon>Actinomycetota</taxon>
        <taxon>Actinomycetes</taxon>
        <taxon>Micrococcales</taxon>
        <taxon>Intrasporangiaceae</taxon>
        <taxon>Arsenicicoccus</taxon>
    </lineage>
</organism>
<gene>
    <name evidence="7" type="primary">cofC</name>
    <name evidence="5" type="synonym">fbiD</name>
    <name evidence="7" type="ORF">GGG17_09260</name>
</gene>
<evidence type="ECO:0000256" key="3">
    <source>
        <dbReference type="ARBA" id="ARBA00022741"/>
    </source>
</evidence>
<dbReference type="PANTHER" id="PTHR40392:SF1">
    <property type="entry name" value="2-PHOSPHO-L-LACTATE GUANYLYLTRANSFERASE"/>
    <property type="match status" value="1"/>
</dbReference>
<evidence type="ECO:0000256" key="5">
    <source>
        <dbReference type="HAMAP-Rule" id="MF_02114"/>
    </source>
</evidence>
<evidence type="ECO:0000313" key="7">
    <source>
        <dbReference type="EMBL" id="MTB72153.1"/>
    </source>
</evidence>
<dbReference type="EC" id="2.7.7.105" evidence="5"/>
<dbReference type="InterPro" id="IPR002835">
    <property type="entry name" value="CofC"/>
</dbReference>
<dbReference type="SUPFAM" id="SSF53448">
    <property type="entry name" value="Nucleotide-diphospho-sugar transferases"/>
    <property type="match status" value="1"/>
</dbReference>
<proteinExistence type="inferred from homology"/>
<evidence type="ECO:0000256" key="4">
    <source>
        <dbReference type="ARBA" id="ARBA00023134"/>
    </source>
</evidence>
<comment type="pathway">
    <text evidence="5">Cofactor biosynthesis; coenzyme F420 biosynthesis.</text>
</comment>
<dbReference type="Gene3D" id="3.90.550.10">
    <property type="entry name" value="Spore Coat Polysaccharide Biosynthesis Protein SpsA, Chain A"/>
    <property type="match status" value="1"/>
</dbReference>
<dbReference type="InterPro" id="IPR025877">
    <property type="entry name" value="MobA-like_NTP_Trfase"/>
</dbReference>